<dbReference type="RefSeq" id="WP_166917935.1">
    <property type="nucleotide sequence ID" value="NZ_JAASRN010000001.1"/>
</dbReference>
<dbReference type="EMBL" id="JAASRN010000001">
    <property type="protein sequence ID" value="NIK72615.1"/>
    <property type="molecule type" value="Genomic_DNA"/>
</dbReference>
<proteinExistence type="predicted"/>
<dbReference type="EC" id="2.7.7.24" evidence="2"/>
<dbReference type="PANTHER" id="PTHR42883:SF2">
    <property type="entry name" value="THYMIDYLYLTRANSFERASE"/>
    <property type="match status" value="1"/>
</dbReference>
<dbReference type="InterPro" id="IPR005835">
    <property type="entry name" value="NTP_transferase_dom"/>
</dbReference>
<dbReference type="PANTHER" id="PTHR42883">
    <property type="entry name" value="GLUCOSE-1-PHOSPHATE THYMIDYLTRANSFERASE"/>
    <property type="match status" value="1"/>
</dbReference>
<feature type="domain" description="Nucleotidyl transferase" evidence="1">
    <location>
        <begin position="3"/>
        <end position="235"/>
    </location>
</feature>
<evidence type="ECO:0000259" key="1">
    <source>
        <dbReference type="Pfam" id="PF00483"/>
    </source>
</evidence>
<dbReference type="Proteomes" id="UP000537126">
    <property type="component" value="Unassembled WGS sequence"/>
</dbReference>
<protein>
    <submittedName>
        <fullName evidence="2">Glucose-1-phosphate thymidylyltransferase</fullName>
        <ecNumber evidence="2">2.7.7.24</ecNumber>
    </submittedName>
</protein>
<dbReference type="Pfam" id="PF00483">
    <property type="entry name" value="NTP_transferase"/>
    <property type="match status" value="1"/>
</dbReference>
<accession>A0A846MME4</accession>
<dbReference type="Gene3D" id="3.90.550.10">
    <property type="entry name" value="Spore Coat Polysaccharide Biosynthesis Protein SpsA, Chain A"/>
    <property type="match status" value="1"/>
</dbReference>
<name>A0A846MME4_9BACT</name>
<dbReference type="Gene3D" id="2.160.10.10">
    <property type="entry name" value="Hexapeptide repeat proteins"/>
    <property type="match status" value="1"/>
</dbReference>
<sequence length="331" mass="36850">MKVVIPVAGIGSRLRPHTHTQPKSLVPVAGKPLLGHIIDSLLEQGLQDFVFIIGYLGDKVELFIRENYEGKLNMTFVVQEPREGLAHALWVAKEQLINEEQILVVLGDTIAHLNWKALLSMRTSAVGVKKVSQPVLFGIAETDPNGRILRLEEKPKIPKSNLALVGIYKLNNLPRLFDSIRYLIDNQLKNRGEYHLTDALQRMIEQGEEIYALPVRHWYDCGKKETILEANAILLNQSKYKTDLPHFPNTIIIPPVSIGQNCKISNSIIGPNVAIGNDAIVHSSIISNSIIGSFSHLDYVVLHDSIIGNDSALKGLRQSLNIGDNTEINFQ</sequence>
<keyword evidence="3" id="KW-1185">Reference proteome</keyword>
<dbReference type="CDD" id="cd04181">
    <property type="entry name" value="NTP_transferase"/>
    <property type="match status" value="1"/>
</dbReference>
<keyword evidence="2" id="KW-0548">Nucleotidyltransferase</keyword>
<evidence type="ECO:0000313" key="3">
    <source>
        <dbReference type="Proteomes" id="UP000537126"/>
    </source>
</evidence>
<reference evidence="2 3" key="1">
    <citation type="submission" date="2020-03" db="EMBL/GenBank/DDBJ databases">
        <title>Genomic Encyclopedia of Type Strains, Phase IV (KMG-IV): sequencing the most valuable type-strain genomes for metagenomic binning, comparative biology and taxonomic classification.</title>
        <authorList>
            <person name="Goeker M."/>
        </authorList>
    </citation>
    <scope>NUCLEOTIDE SEQUENCE [LARGE SCALE GENOMIC DNA]</scope>
    <source>
        <strain evidence="2 3">DSM 5718</strain>
    </source>
</reference>
<evidence type="ECO:0000313" key="2">
    <source>
        <dbReference type="EMBL" id="NIK72615.1"/>
    </source>
</evidence>
<keyword evidence="2" id="KW-0808">Transferase</keyword>
<gene>
    <name evidence="2" type="ORF">FHS56_000101</name>
</gene>
<dbReference type="AlphaFoldDB" id="A0A846MME4"/>
<organism evidence="2 3">
    <name type="scientific">Thermonema lapsum</name>
    <dbReference type="NCBI Taxonomy" id="28195"/>
    <lineage>
        <taxon>Bacteria</taxon>
        <taxon>Pseudomonadati</taxon>
        <taxon>Bacteroidota</taxon>
        <taxon>Cytophagia</taxon>
        <taxon>Cytophagales</taxon>
        <taxon>Thermonemataceae</taxon>
        <taxon>Thermonema</taxon>
    </lineage>
</organism>
<dbReference type="GO" id="GO:0008879">
    <property type="term" value="F:glucose-1-phosphate thymidylyltransferase activity"/>
    <property type="evidence" value="ECO:0007669"/>
    <property type="project" value="UniProtKB-EC"/>
</dbReference>
<dbReference type="InterPro" id="IPR029044">
    <property type="entry name" value="Nucleotide-diphossugar_trans"/>
</dbReference>
<comment type="caution">
    <text evidence="2">The sequence shown here is derived from an EMBL/GenBank/DDBJ whole genome shotgun (WGS) entry which is preliminary data.</text>
</comment>
<dbReference type="SUPFAM" id="SSF53448">
    <property type="entry name" value="Nucleotide-diphospho-sugar transferases"/>
    <property type="match status" value="1"/>
</dbReference>